<dbReference type="GeneID" id="110979206"/>
<keyword evidence="4 8" id="KW-0378">Hydrolase</keyword>
<dbReference type="FunFam" id="2.40.10.10:FF:000002">
    <property type="entry name" value="Transmembrane protease serine"/>
    <property type="match status" value="1"/>
</dbReference>
<dbReference type="InterPro" id="IPR001254">
    <property type="entry name" value="Trypsin_dom"/>
</dbReference>
<dbReference type="OrthoDB" id="10059102at2759"/>
<dbReference type="CDD" id="cd00190">
    <property type="entry name" value="Tryp_SPc"/>
    <property type="match status" value="1"/>
</dbReference>
<evidence type="ECO:0000256" key="1">
    <source>
        <dbReference type="ARBA" id="ARBA00004613"/>
    </source>
</evidence>
<evidence type="ECO:0000256" key="5">
    <source>
        <dbReference type="ARBA" id="ARBA00022825"/>
    </source>
</evidence>
<dbReference type="Proteomes" id="UP000694845">
    <property type="component" value="Unplaced"/>
</dbReference>
<dbReference type="PANTHER" id="PTHR24264">
    <property type="entry name" value="TRYPSIN-RELATED"/>
    <property type="match status" value="1"/>
</dbReference>
<evidence type="ECO:0000256" key="9">
    <source>
        <dbReference type="SAM" id="SignalP"/>
    </source>
</evidence>
<keyword evidence="9" id="KW-0732">Signal</keyword>
<dbReference type="GO" id="GO:0006508">
    <property type="term" value="P:proteolysis"/>
    <property type="evidence" value="ECO:0007669"/>
    <property type="project" value="UniProtKB-KW"/>
</dbReference>
<dbReference type="Pfam" id="PF00089">
    <property type="entry name" value="Trypsin"/>
    <property type="match status" value="1"/>
</dbReference>
<feature type="domain" description="Peptidase S1" evidence="10">
    <location>
        <begin position="27"/>
        <end position="250"/>
    </location>
</feature>
<dbReference type="InterPro" id="IPR043504">
    <property type="entry name" value="Peptidase_S1_PA_chymotrypsin"/>
</dbReference>
<reference evidence="12" key="1">
    <citation type="submission" date="2025-08" db="UniProtKB">
        <authorList>
            <consortium name="RefSeq"/>
        </authorList>
    </citation>
    <scope>IDENTIFICATION</scope>
</reference>
<dbReference type="InterPro" id="IPR018114">
    <property type="entry name" value="TRYPSIN_HIS"/>
</dbReference>
<feature type="chain" id="PRO_5034783759" evidence="9">
    <location>
        <begin position="16"/>
        <end position="267"/>
    </location>
</feature>
<dbReference type="InterPro" id="IPR033116">
    <property type="entry name" value="TRYPSIN_SER"/>
</dbReference>
<dbReference type="InterPro" id="IPR001314">
    <property type="entry name" value="Peptidase_S1A"/>
</dbReference>
<keyword evidence="11" id="KW-1185">Reference proteome</keyword>
<dbReference type="AlphaFoldDB" id="A0A8B7YDP7"/>
<name>A0A8B7YDP7_ACAPL</name>
<evidence type="ECO:0000256" key="7">
    <source>
        <dbReference type="ARBA" id="ARBA00024195"/>
    </source>
</evidence>
<dbReference type="PRINTS" id="PR00722">
    <property type="entry name" value="CHYMOTRYPSIN"/>
</dbReference>
<dbReference type="InterPro" id="IPR009003">
    <property type="entry name" value="Peptidase_S1_PA"/>
</dbReference>
<protein>
    <submittedName>
        <fullName evidence="12">Trypsin alpha-3-like</fullName>
    </submittedName>
</protein>
<dbReference type="KEGG" id="aplc:110979206"/>
<evidence type="ECO:0000256" key="6">
    <source>
        <dbReference type="ARBA" id="ARBA00023157"/>
    </source>
</evidence>
<dbReference type="PROSITE" id="PS00135">
    <property type="entry name" value="TRYPSIN_SER"/>
    <property type="match status" value="1"/>
</dbReference>
<dbReference type="OMA" id="TIAGTWI"/>
<keyword evidence="5 8" id="KW-0720">Serine protease</keyword>
<evidence type="ECO:0000259" key="10">
    <source>
        <dbReference type="PROSITE" id="PS50240"/>
    </source>
</evidence>
<keyword evidence="6" id="KW-1015">Disulfide bond</keyword>
<dbReference type="RefSeq" id="XP_022090500.1">
    <property type="nucleotide sequence ID" value="XM_022234808.1"/>
</dbReference>
<dbReference type="InterPro" id="IPR050127">
    <property type="entry name" value="Serine_Proteases_S1"/>
</dbReference>
<comment type="subcellular location">
    <subcellularLocation>
        <location evidence="1">Secreted</location>
    </subcellularLocation>
</comment>
<evidence type="ECO:0000256" key="4">
    <source>
        <dbReference type="ARBA" id="ARBA00022801"/>
    </source>
</evidence>
<dbReference type="Gene3D" id="2.40.10.10">
    <property type="entry name" value="Trypsin-like serine proteases"/>
    <property type="match status" value="1"/>
</dbReference>
<organism evidence="11 12">
    <name type="scientific">Acanthaster planci</name>
    <name type="common">Crown-of-thorns starfish</name>
    <dbReference type="NCBI Taxonomy" id="133434"/>
    <lineage>
        <taxon>Eukaryota</taxon>
        <taxon>Metazoa</taxon>
        <taxon>Echinodermata</taxon>
        <taxon>Eleutherozoa</taxon>
        <taxon>Asterozoa</taxon>
        <taxon>Asteroidea</taxon>
        <taxon>Valvatacea</taxon>
        <taxon>Valvatida</taxon>
        <taxon>Acanthasteridae</taxon>
        <taxon>Acanthaster</taxon>
    </lineage>
</organism>
<dbReference type="GO" id="GO:0005615">
    <property type="term" value="C:extracellular space"/>
    <property type="evidence" value="ECO:0007669"/>
    <property type="project" value="TreeGrafter"/>
</dbReference>
<evidence type="ECO:0000256" key="3">
    <source>
        <dbReference type="ARBA" id="ARBA00022670"/>
    </source>
</evidence>
<evidence type="ECO:0000256" key="2">
    <source>
        <dbReference type="ARBA" id="ARBA00022525"/>
    </source>
</evidence>
<evidence type="ECO:0000313" key="11">
    <source>
        <dbReference type="Proteomes" id="UP000694845"/>
    </source>
</evidence>
<dbReference type="PANTHER" id="PTHR24264:SF65">
    <property type="entry name" value="SRCR DOMAIN-CONTAINING PROTEIN"/>
    <property type="match status" value="1"/>
</dbReference>
<keyword evidence="3 8" id="KW-0645">Protease</keyword>
<dbReference type="PROSITE" id="PS00134">
    <property type="entry name" value="TRYPSIN_HIS"/>
    <property type="match status" value="1"/>
</dbReference>
<proteinExistence type="inferred from homology"/>
<dbReference type="SMART" id="SM00020">
    <property type="entry name" value="Tryp_SPc"/>
    <property type="match status" value="1"/>
</dbReference>
<accession>A0A8B7YDP7</accession>
<feature type="signal peptide" evidence="9">
    <location>
        <begin position="1"/>
        <end position="15"/>
    </location>
</feature>
<evidence type="ECO:0000256" key="8">
    <source>
        <dbReference type="RuleBase" id="RU363034"/>
    </source>
</evidence>
<dbReference type="GO" id="GO:0004252">
    <property type="term" value="F:serine-type endopeptidase activity"/>
    <property type="evidence" value="ECO:0007669"/>
    <property type="project" value="InterPro"/>
</dbReference>
<dbReference type="SUPFAM" id="SSF50494">
    <property type="entry name" value="Trypsin-like serine proteases"/>
    <property type="match status" value="1"/>
</dbReference>
<comment type="similarity">
    <text evidence="7">Belongs to the peptidase S1 family. CLIP subfamily.</text>
</comment>
<dbReference type="PROSITE" id="PS50240">
    <property type="entry name" value="TRYPSIN_DOM"/>
    <property type="match status" value="1"/>
</dbReference>
<evidence type="ECO:0000313" key="12">
    <source>
        <dbReference type="RefSeq" id="XP_022090500.1"/>
    </source>
</evidence>
<sequence>MRIFVFFACLSLALAFSPGCLNEGKSIVGGIEAPLKSRPYQVALFNTPNGGFYSFSCAGVLISPRWVLTASHCGGLYAGFGYHDLNVKQQIIKGKWYRHPTHGDDIALIHLDAPATLSDAVQPIKLASAGSDISGGEELLVSGWGSLSSGGYYPAKLRQVVLCGVSRSSCSTAYGLKIANFAICAAAPGKDSCQGDSGGPIVSNFDENRYVNSTTLEGIVSWGYGCADPRYPGVYTRVSFHCSWIAKITSNEVTCKVLPRQHSTALP</sequence>
<keyword evidence="2" id="KW-0964">Secreted</keyword>
<gene>
    <name evidence="12" type="primary">LOC110979206</name>
</gene>